<accession>A0A5R9E262</accession>
<evidence type="ECO:0000313" key="2">
    <source>
        <dbReference type="EMBL" id="TLQ43836.1"/>
    </source>
</evidence>
<dbReference type="EMBL" id="VAWE01000001">
    <property type="protein sequence ID" value="TLQ43836.1"/>
    <property type="molecule type" value="Genomic_DNA"/>
</dbReference>
<evidence type="ECO:0000313" key="3">
    <source>
        <dbReference type="Proteomes" id="UP000305921"/>
    </source>
</evidence>
<dbReference type="AlphaFoldDB" id="A0A5R9E262"/>
<dbReference type="Proteomes" id="UP000305921">
    <property type="component" value="Unassembled WGS sequence"/>
</dbReference>
<keyword evidence="3" id="KW-1185">Reference proteome</keyword>
<feature type="region of interest" description="Disordered" evidence="1">
    <location>
        <begin position="77"/>
        <end position="96"/>
    </location>
</feature>
<feature type="region of interest" description="Disordered" evidence="1">
    <location>
        <begin position="1"/>
        <end position="64"/>
    </location>
</feature>
<feature type="compositionally biased region" description="Pro residues" evidence="1">
    <location>
        <begin position="41"/>
        <end position="54"/>
    </location>
</feature>
<organism evidence="2 3">
    <name type="scientific">Streptomyces marianii</name>
    <dbReference type="NCBI Taxonomy" id="1817406"/>
    <lineage>
        <taxon>Bacteria</taxon>
        <taxon>Bacillati</taxon>
        <taxon>Actinomycetota</taxon>
        <taxon>Actinomycetes</taxon>
        <taxon>Kitasatosporales</taxon>
        <taxon>Streptomycetaceae</taxon>
        <taxon>Streptomyces</taxon>
    </lineage>
</organism>
<protein>
    <submittedName>
        <fullName evidence="2">Uncharacterized protein</fullName>
    </submittedName>
</protein>
<reference evidence="2 3" key="1">
    <citation type="submission" date="2019-05" db="EMBL/GenBank/DDBJ databases">
        <title>Streptomyces marianii sp. nov., a novel marine actinomycete from southern coast of India.</title>
        <authorList>
            <person name="Iniyan A.M."/>
            <person name="Wink J."/>
            <person name="Ramprasad E."/>
            <person name="Ramana C.V."/>
            <person name="Bunk B."/>
            <person name="Sproer C."/>
            <person name="Joseph F.-J.R.S."/>
            <person name="Vincent S.G.P."/>
        </authorList>
    </citation>
    <scope>NUCLEOTIDE SEQUENCE [LARGE SCALE GENOMIC DNA]</scope>
    <source>
        <strain evidence="2 3">ICN19</strain>
    </source>
</reference>
<comment type="caution">
    <text evidence="2">The sequence shown here is derived from an EMBL/GenBank/DDBJ whole genome shotgun (WGS) entry which is preliminary data.</text>
</comment>
<proteinExistence type="predicted"/>
<name>A0A5R9E262_9ACTN</name>
<sequence>MNSHQPPQHVWHCPVRTAPGDRYLTDWRNCGRRRRRSTAPAAPPPAPTTRPPPQTGVTTPPTPRLTLDAARALQEYAAGRARRRSRCRPMPSPRNT</sequence>
<evidence type="ECO:0000256" key="1">
    <source>
        <dbReference type="SAM" id="MobiDB-lite"/>
    </source>
</evidence>
<gene>
    <name evidence="2" type="ORF">FEF34_12415</name>
</gene>